<dbReference type="InterPro" id="IPR021145">
    <property type="entry name" value="Portal_protein_SPP1_Gp6-like"/>
</dbReference>
<comment type="caution">
    <text evidence="2">The sequence shown here is derived from an EMBL/GenBank/DDBJ whole genome shotgun (WGS) entry which is preliminary data.</text>
</comment>
<feature type="compositionally biased region" description="Basic and acidic residues" evidence="1">
    <location>
        <begin position="481"/>
        <end position="493"/>
    </location>
</feature>
<feature type="compositionally biased region" description="Acidic residues" evidence="1">
    <location>
        <begin position="494"/>
        <end position="503"/>
    </location>
</feature>
<organism evidence="2 3">
    <name type="scientific">Streptococcus cristatus</name>
    <dbReference type="NCBI Taxonomy" id="45634"/>
    <lineage>
        <taxon>Bacteria</taxon>
        <taxon>Bacillati</taxon>
        <taxon>Bacillota</taxon>
        <taxon>Bacilli</taxon>
        <taxon>Lactobacillales</taxon>
        <taxon>Streptococcaceae</taxon>
        <taxon>Streptococcus</taxon>
    </lineage>
</organism>
<feature type="region of interest" description="Disordered" evidence="1">
    <location>
        <begin position="481"/>
        <end position="509"/>
    </location>
</feature>
<protein>
    <submittedName>
        <fullName evidence="2">Phage portal protein, SPP1 Gp6-like</fullName>
    </submittedName>
</protein>
<sequence length="509" mass="59027">MEVKFLKGTRFDSRSNEHFMMMFEDFEAIEYGSDNWIEQLKRYVNRHKAEQQPRLKELKRYYKGDNNIKYRPAKTDETAADNRISSDFAKYITIFEQGYMLGNPVEYKNENKAILEHIKDFSAKNNEKKHNSSIKKDLCVYGRAYELLTVTERDSKAWVKLYKLSPEQTFVIYDDTYEQNSLMAVNYYDVDYGDSKRKTIIKVYTADRIYSYEWKSTNSDKMALKDEQEHYFKAVPVNEYSNNEERLGSYESVLDNIDAYDLSQSELANFQQNSNDAILMIKGNPYTGAEENDFLEDGRINPNGRLYVSQAYKKAQVLILDDNPNPGGANPDAGYLIKSYDSKGAEAYKQRLVNDILRFTFTPDTLDNNFSGTQSGESMKYKLMASDNYREQQEDLFEAGLMRRLRLAVNIWAIQGNESTAYELINETSVVFKPNIPQNEKEIVEMIKSLYGIVSDQTIFELLNQVTGVDAADELKRLKEQEALEQPEQRLDPVDEVVDDEQEAEPKPS</sequence>
<accession>A0A428GKW8</accession>
<reference evidence="2 3" key="1">
    <citation type="submission" date="2018-11" db="EMBL/GenBank/DDBJ databases">
        <title>Species Designations Belie Phenotypic and Genotypic Heterogeneity in Oral Streptococci.</title>
        <authorList>
            <person name="Velsko I."/>
        </authorList>
    </citation>
    <scope>NUCLEOTIDE SEQUENCE [LARGE SCALE GENOMIC DNA]</scope>
    <source>
        <strain evidence="2 3">BCC41</strain>
    </source>
</reference>
<dbReference type="AlphaFoldDB" id="A0A428GKW8"/>
<dbReference type="NCBIfam" id="TIGR01538">
    <property type="entry name" value="portal_SPP1"/>
    <property type="match status" value="1"/>
</dbReference>
<dbReference type="EMBL" id="RJPT01000012">
    <property type="protein sequence ID" value="RSJ80041.1"/>
    <property type="molecule type" value="Genomic_DNA"/>
</dbReference>
<evidence type="ECO:0000313" key="2">
    <source>
        <dbReference type="EMBL" id="RSJ80041.1"/>
    </source>
</evidence>
<name>A0A428GKW8_STRCR</name>
<dbReference type="Pfam" id="PF05133">
    <property type="entry name" value="SPP1_portal"/>
    <property type="match status" value="1"/>
</dbReference>
<evidence type="ECO:0000313" key="3">
    <source>
        <dbReference type="Proteomes" id="UP000272635"/>
    </source>
</evidence>
<proteinExistence type="predicted"/>
<gene>
    <name evidence="2" type="ORF">D8791_08810</name>
</gene>
<dbReference type="InterPro" id="IPR006428">
    <property type="entry name" value="Portal_SPP1-type"/>
</dbReference>
<evidence type="ECO:0000256" key="1">
    <source>
        <dbReference type="SAM" id="MobiDB-lite"/>
    </source>
</evidence>
<dbReference type="Proteomes" id="UP000272635">
    <property type="component" value="Unassembled WGS sequence"/>
</dbReference>